<reference evidence="2" key="2">
    <citation type="submission" date="2020-09" db="EMBL/GenBank/DDBJ databases">
        <authorList>
            <person name="Sun Q."/>
            <person name="Zhou Y."/>
        </authorList>
    </citation>
    <scope>NUCLEOTIDE SEQUENCE</scope>
    <source>
        <strain evidence="2">CGMCC 1.14988</strain>
    </source>
</reference>
<evidence type="ECO:0000313" key="3">
    <source>
        <dbReference type="Proteomes" id="UP000650511"/>
    </source>
</evidence>
<organism evidence="2 3">
    <name type="scientific">Egicoccus halophilus</name>
    <dbReference type="NCBI Taxonomy" id="1670830"/>
    <lineage>
        <taxon>Bacteria</taxon>
        <taxon>Bacillati</taxon>
        <taxon>Actinomycetota</taxon>
        <taxon>Nitriliruptoria</taxon>
        <taxon>Egicoccales</taxon>
        <taxon>Egicoccaceae</taxon>
        <taxon>Egicoccus</taxon>
    </lineage>
</organism>
<comment type="caution">
    <text evidence="2">The sequence shown here is derived from an EMBL/GenBank/DDBJ whole genome shotgun (WGS) entry which is preliminary data.</text>
</comment>
<dbReference type="InterPro" id="IPR009359">
    <property type="entry name" value="PaaB"/>
</dbReference>
<evidence type="ECO:0000256" key="1">
    <source>
        <dbReference type="SAM" id="MobiDB-lite"/>
    </source>
</evidence>
<feature type="compositionally biased region" description="Basic and acidic residues" evidence="1">
    <location>
        <begin position="85"/>
        <end position="105"/>
    </location>
</feature>
<proteinExistence type="predicted"/>
<dbReference type="Gene3D" id="3.10.20.520">
    <property type="entry name" value="Phenylacetic acid degradation B"/>
    <property type="match status" value="1"/>
</dbReference>
<dbReference type="Proteomes" id="UP000650511">
    <property type="component" value="Unassembled WGS sequence"/>
</dbReference>
<evidence type="ECO:0000313" key="2">
    <source>
        <dbReference type="EMBL" id="GGI09469.1"/>
    </source>
</evidence>
<sequence>MPVFEVFGRRKADDPLEHVGAVHAADAQTALLLVRETHFRHKEGVDYAVVPADQLFRLGDPSLVTHEIDMDYRLQAGYSGFREKRQAAREAADRRGRSHLRERPAPGRNANAKVEV</sequence>
<gene>
    <name evidence="2" type="ORF">GCM10011354_34230</name>
</gene>
<dbReference type="OrthoDB" id="8593533at2"/>
<reference evidence="2" key="1">
    <citation type="journal article" date="2014" name="Int. J. Syst. Evol. Microbiol.">
        <title>Complete genome sequence of Corynebacterium casei LMG S-19264T (=DSM 44701T), isolated from a smear-ripened cheese.</title>
        <authorList>
            <consortium name="US DOE Joint Genome Institute (JGI-PGF)"/>
            <person name="Walter F."/>
            <person name="Albersmeier A."/>
            <person name="Kalinowski J."/>
            <person name="Ruckert C."/>
        </authorList>
    </citation>
    <scope>NUCLEOTIDE SEQUENCE</scope>
    <source>
        <strain evidence="2">CGMCC 1.14988</strain>
    </source>
</reference>
<protein>
    <submittedName>
        <fullName evidence="2">Uncharacterized protein</fullName>
    </submittedName>
</protein>
<feature type="region of interest" description="Disordered" evidence="1">
    <location>
        <begin position="85"/>
        <end position="116"/>
    </location>
</feature>
<dbReference type="EMBL" id="BMHA01000015">
    <property type="protein sequence ID" value="GGI09469.1"/>
    <property type="molecule type" value="Genomic_DNA"/>
</dbReference>
<dbReference type="Pfam" id="PF06243">
    <property type="entry name" value="PaaB"/>
    <property type="match status" value="1"/>
</dbReference>
<dbReference type="RefSeq" id="WP_130648879.1">
    <property type="nucleotide sequence ID" value="NZ_BMHA01000015.1"/>
</dbReference>
<keyword evidence="3" id="KW-1185">Reference proteome</keyword>
<accession>A0A8J3EVD5</accession>
<dbReference type="InterPro" id="IPR038693">
    <property type="entry name" value="PaaB_sf"/>
</dbReference>
<name>A0A8J3EVD5_9ACTN</name>
<dbReference type="AlphaFoldDB" id="A0A8J3EVD5"/>